<accession>A0ABU0P262</accession>
<sequence>MRDSAAVQADGDTGLGEQDATPLQTPVLVTAMRPAVQAVSMPPAEGRTPTRRIREAVRS</sequence>
<reference evidence="2 3" key="1">
    <citation type="submission" date="2023-07" db="EMBL/GenBank/DDBJ databases">
        <title>Comparative genomics of wheat-associated soil bacteria to identify genetic determinants of phenazine resistance.</title>
        <authorList>
            <person name="Mouncey N."/>
        </authorList>
    </citation>
    <scope>NUCLEOTIDE SEQUENCE [LARGE SCALE GENOMIC DNA]</scope>
    <source>
        <strain evidence="2 3">B2I6</strain>
    </source>
</reference>
<protein>
    <submittedName>
        <fullName evidence="2">Uncharacterized protein</fullName>
    </submittedName>
</protein>
<dbReference type="Proteomes" id="UP001230654">
    <property type="component" value="Unassembled WGS sequence"/>
</dbReference>
<dbReference type="EMBL" id="JAUSWV010000002">
    <property type="protein sequence ID" value="MDQ0585485.1"/>
    <property type="molecule type" value="Genomic_DNA"/>
</dbReference>
<proteinExistence type="predicted"/>
<organism evidence="2 3">
    <name type="scientific">Streptomyces rishiriensis</name>
    <dbReference type="NCBI Taxonomy" id="68264"/>
    <lineage>
        <taxon>Bacteria</taxon>
        <taxon>Bacillati</taxon>
        <taxon>Actinomycetota</taxon>
        <taxon>Actinomycetes</taxon>
        <taxon>Kitasatosporales</taxon>
        <taxon>Streptomycetaceae</taxon>
        <taxon>Streptomyces</taxon>
    </lineage>
</organism>
<feature type="region of interest" description="Disordered" evidence="1">
    <location>
        <begin position="1"/>
        <end position="23"/>
    </location>
</feature>
<gene>
    <name evidence="2" type="ORF">QF030_007663</name>
</gene>
<comment type="caution">
    <text evidence="2">The sequence shown here is derived from an EMBL/GenBank/DDBJ whole genome shotgun (WGS) entry which is preliminary data.</text>
</comment>
<evidence type="ECO:0000313" key="3">
    <source>
        <dbReference type="Proteomes" id="UP001230654"/>
    </source>
</evidence>
<evidence type="ECO:0000313" key="2">
    <source>
        <dbReference type="EMBL" id="MDQ0585485.1"/>
    </source>
</evidence>
<name>A0ABU0P262_STRRH</name>
<evidence type="ECO:0000256" key="1">
    <source>
        <dbReference type="SAM" id="MobiDB-lite"/>
    </source>
</evidence>
<keyword evidence="3" id="KW-1185">Reference proteome</keyword>
<feature type="region of interest" description="Disordered" evidence="1">
    <location>
        <begin position="40"/>
        <end position="59"/>
    </location>
</feature>